<name>A0ABQ9DCP3_9PASS</name>
<evidence type="ECO:0000313" key="2">
    <source>
        <dbReference type="Proteomes" id="UP001145742"/>
    </source>
</evidence>
<evidence type="ECO:0000313" key="1">
    <source>
        <dbReference type="EMBL" id="KAJ7419007.1"/>
    </source>
</evidence>
<accession>A0ABQ9DCP3</accession>
<dbReference type="EMBL" id="WHWB01033560">
    <property type="protein sequence ID" value="KAJ7419007.1"/>
    <property type="molecule type" value="Genomic_DNA"/>
</dbReference>
<dbReference type="Proteomes" id="UP001145742">
    <property type="component" value="Unassembled WGS sequence"/>
</dbReference>
<organism evidence="1 2">
    <name type="scientific">Willisornis vidua</name>
    <name type="common">Xingu scale-backed antbird</name>
    <dbReference type="NCBI Taxonomy" id="1566151"/>
    <lineage>
        <taxon>Eukaryota</taxon>
        <taxon>Metazoa</taxon>
        <taxon>Chordata</taxon>
        <taxon>Craniata</taxon>
        <taxon>Vertebrata</taxon>
        <taxon>Euteleostomi</taxon>
        <taxon>Archelosauria</taxon>
        <taxon>Archosauria</taxon>
        <taxon>Dinosauria</taxon>
        <taxon>Saurischia</taxon>
        <taxon>Theropoda</taxon>
        <taxon>Coelurosauria</taxon>
        <taxon>Aves</taxon>
        <taxon>Neognathae</taxon>
        <taxon>Neoaves</taxon>
        <taxon>Telluraves</taxon>
        <taxon>Australaves</taxon>
        <taxon>Passeriformes</taxon>
        <taxon>Thamnophilidae</taxon>
        <taxon>Willisornis</taxon>
    </lineage>
</organism>
<protein>
    <recommendedName>
        <fullName evidence="3">Rna-directed dna polymerase from mobile element jockey-like</fullName>
    </recommendedName>
</protein>
<evidence type="ECO:0008006" key="3">
    <source>
        <dbReference type="Google" id="ProtNLM"/>
    </source>
</evidence>
<proteinExistence type="predicted"/>
<dbReference type="PANTHER" id="PTHR33332">
    <property type="entry name" value="REVERSE TRANSCRIPTASE DOMAIN-CONTAINING PROTEIN"/>
    <property type="match status" value="1"/>
</dbReference>
<gene>
    <name evidence="1" type="ORF">WISP_56094</name>
</gene>
<sequence>MESLNAKLEVPQTWLTEGWKEFLTFELLLSYPGASVCPSSQDPENLDQEKGRPFMVPDSHMQKNSRFLSDPTIRLCSAQRNTLPVFVEDLASGIGVHDFSRSNTLLLQRSESIVIFPIIPEIYILLEKLAAHGLDRCMVHWAKTWLHGQAQRVVGSGVTSYCWPVTHGVPRAQCWGQFLYRVIINNLDKGIKASLSRFANSTKLDGRIDLLEGRKAVQKNLDRLDRWAKTNVMRFNKAKCCILPLGHNNPLQCYRLGAKWLENCPEEKILGMLVNSG</sequence>
<reference evidence="1" key="1">
    <citation type="submission" date="2019-10" db="EMBL/GenBank/DDBJ databases">
        <authorList>
            <person name="Soares A.E.R."/>
            <person name="Aleixo A."/>
            <person name="Schneider P."/>
            <person name="Miyaki C.Y."/>
            <person name="Schneider M.P."/>
            <person name="Mello C."/>
            <person name="Vasconcelos A.T.R."/>
        </authorList>
    </citation>
    <scope>NUCLEOTIDE SEQUENCE</scope>
    <source>
        <tissue evidence="1">Muscle</tissue>
    </source>
</reference>
<keyword evidence="2" id="KW-1185">Reference proteome</keyword>
<comment type="caution">
    <text evidence="1">The sequence shown here is derived from an EMBL/GenBank/DDBJ whole genome shotgun (WGS) entry which is preliminary data.</text>
</comment>